<reference evidence="1" key="1">
    <citation type="journal article" date="2015" name="Genome Announc.">
        <title>Complete Genome Sequence of a New Member of the Marseilleviridae Recovered from the Brackish Submarine Spring in the Cassis Port-Miou Calanque, France.</title>
        <authorList>
            <person name="Doutre G."/>
            <person name="Arfib B."/>
            <person name="Rochette P."/>
            <person name="Claverie J.M."/>
            <person name="Bonin P."/>
            <person name="Abergel C."/>
        </authorList>
    </citation>
    <scope>NUCLEOTIDE SEQUENCE [LARGE SCALE GENOMIC DNA]</scope>
    <source>
        <strain evidence="1">1</strain>
    </source>
</reference>
<dbReference type="Proteomes" id="UP000319438">
    <property type="component" value="Segment"/>
</dbReference>
<name>A0A0N9PZ12_9VIRU</name>
<accession>A0A0N9PZ12</accession>
<evidence type="ECO:0000313" key="1">
    <source>
        <dbReference type="EMBL" id="ALH06910.1"/>
    </source>
</evidence>
<organism evidence="1 2">
    <name type="scientific">Port-miou virus</name>
    <dbReference type="NCBI Taxonomy" id="1733873"/>
    <lineage>
        <taxon>Viruses</taxon>
        <taxon>Varidnaviria</taxon>
        <taxon>Bamfordvirae</taxon>
        <taxon>Nucleocytoviricota</taxon>
        <taxon>Megaviricetes</taxon>
        <taxon>Pimascovirales</taxon>
        <taxon>Pimascovirales incertae sedis</taxon>
        <taxon>Marseilleviridae</taxon>
        <taxon>Losannavirus</taxon>
        <taxon>Losannavirus lausannense</taxon>
        <taxon>Lausannevirus</taxon>
    </lineage>
</organism>
<sequence length="146" mass="16656">MTSFLEKCLCWSVEGGWKNIAKALRVFGVVSPEAAYIAENMGEQQLSFSLFPLGQNVEDMVEKAIISGDFRLVNFVCERYSFSDWDKALSLSLKYSKHGLAKIFVELGARKEAHISEYCATKDPEFLIELLKEKEEQTFVWDSLLQ</sequence>
<protein>
    <submittedName>
        <fullName evidence="1">Uncharacterized protein</fullName>
    </submittedName>
</protein>
<gene>
    <name evidence="1" type="ORF">PMV_212</name>
</gene>
<evidence type="ECO:0000313" key="2">
    <source>
        <dbReference type="Proteomes" id="UP000319438"/>
    </source>
</evidence>
<dbReference type="EMBL" id="KT428292">
    <property type="protein sequence ID" value="ALH06910.1"/>
    <property type="molecule type" value="Genomic_DNA"/>
</dbReference>
<proteinExistence type="predicted"/>